<reference evidence="2 3" key="1">
    <citation type="submission" date="2019-03" db="EMBL/GenBank/DDBJ databases">
        <title>Draft genome sequences of novel Actinobacteria.</title>
        <authorList>
            <person name="Sahin N."/>
            <person name="Ay H."/>
            <person name="Saygin H."/>
        </authorList>
    </citation>
    <scope>NUCLEOTIDE SEQUENCE [LARGE SCALE GENOMIC DNA]</scope>
    <source>
        <strain evidence="2 3">H3C3</strain>
    </source>
</reference>
<feature type="region of interest" description="Disordered" evidence="1">
    <location>
        <begin position="92"/>
        <end position="140"/>
    </location>
</feature>
<protein>
    <submittedName>
        <fullName evidence="2">Uncharacterized protein</fullName>
    </submittedName>
</protein>
<evidence type="ECO:0000256" key="1">
    <source>
        <dbReference type="SAM" id="MobiDB-lite"/>
    </source>
</evidence>
<feature type="compositionally biased region" description="Basic and acidic residues" evidence="1">
    <location>
        <begin position="121"/>
        <end position="131"/>
    </location>
</feature>
<keyword evidence="3" id="KW-1185">Reference proteome</keyword>
<accession>A0A4R5C3I0</accession>
<gene>
    <name evidence="2" type="ORF">E1298_07555</name>
</gene>
<dbReference type="EMBL" id="SMKU01000022">
    <property type="protein sequence ID" value="TDD94158.1"/>
    <property type="molecule type" value="Genomic_DNA"/>
</dbReference>
<comment type="caution">
    <text evidence="2">The sequence shown here is derived from an EMBL/GenBank/DDBJ whole genome shotgun (WGS) entry which is preliminary data.</text>
</comment>
<dbReference type="Proteomes" id="UP000294513">
    <property type="component" value="Unassembled WGS sequence"/>
</dbReference>
<name>A0A4R5C3I0_9ACTN</name>
<proteinExistence type="predicted"/>
<organism evidence="2 3">
    <name type="scientific">Actinomadura rubrisoli</name>
    <dbReference type="NCBI Taxonomy" id="2530368"/>
    <lineage>
        <taxon>Bacteria</taxon>
        <taxon>Bacillati</taxon>
        <taxon>Actinomycetota</taxon>
        <taxon>Actinomycetes</taxon>
        <taxon>Streptosporangiales</taxon>
        <taxon>Thermomonosporaceae</taxon>
        <taxon>Actinomadura</taxon>
    </lineage>
</organism>
<sequence length="140" mass="15170">MDDQLAMTAATAAISALATQTATAVAGTVSKALSRWRSPDEVTRQLEEMQLALEEGPNAQRVVATLLRSEFQALLDDHPESTSAVHALVRALSQSSEGPQVNSGSQSQTGSASRDQIQIQHARDVTIGRDQPKHRRGWRR</sequence>
<evidence type="ECO:0000313" key="3">
    <source>
        <dbReference type="Proteomes" id="UP000294513"/>
    </source>
</evidence>
<feature type="compositionally biased region" description="Polar residues" evidence="1">
    <location>
        <begin position="92"/>
        <end position="119"/>
    </location>
</feature>
<dbReference type="AlphaFoldDB" id="A0A4R5C3I0"/>
<dbReference type="RefSeq" id="WP_131890342.1">
    <property type="nucleotide sequence ID" value="NZ_SMKU01000022.1"/>
</dbReference>
<evidence type="ECO:0000313" key="2">
    <source>
        <dbReference type="EMBL" id="TDD94158.1"/>
    </source>
</evidence>